<proteinExistence type="predicted"/>
<dbReference type="AlphaFoldDB" id="A0A839PS85"/>
<evidence type="ECO:0000313" key="1">
    <source>
        <dbReference type="EMBL" id="MBB2986387.1"/>
    </source>
</evidence>
<comment type="caution">
    <text evidence="1">The sequence shown here is derived from an EMBL/GenBank/DDBJ whole genome shotgun (WGS) entry which is preliminary data.</text>
</comment>
<protein>
    <submittedName>
        <fullName evidence="1">Uncharacterized protein</fullName>
    </submittedName>
</protein>
<dbReference type="EMBL" id="JACHVT010000003">
    <property type="protein sequence ID" value="MBB2986387.1"/>
    <property type="molecule type" value="Genomic_DNA"/>
</dbReference>
<accession>A0A839PS85</accession>
<sequence>MTVGVTLAVGTLLAGCTPPGADDAVSTAREFSTAVTQDAARACALLVPATREGLEKDGEACATAVARQRDALARPTTVTVGPVDIAGRSARIALGDEVLFLSRFDDGWRVLAAGCRRTSDDAARPYDCDVED</sequence>
<organism evidence="1 2">
    <name type="scientific">Terracoccus luteus</name>
    <dbReference type="NCBI Taxonomy" id="53356"/>
    <lineage>
        <taxon>Bacteria</taxon>
        <taxon>Bacillati</taxon>
        <taxon>Actinomycetota</taxon>
        <taxon>Actinomycetes</taxon>
        <taxon>Micrococcales</taxon>
        <taxon>Intrasporangiaceae</taxon>
        <taxon>Terracoccus</taxon>
    </lineage>
</organism>
<reference evidence="1 2" key="1">
    <citation type="submission" date="2020-08" db="EMBL/GenBank/DDBJ databases">
        <title>Genomic Encyclopedia of Type Strains, Phase IV (KMG-V): Genome sequencing to study the core and pangenomes of soil and plant-associated prokaryotes.</title>
        <authorList>
            <person name="Whitman W."/>
        </authorList>
    </citation>
    <scope>NUCLEOTIDE SEQUENCE [LARGE SCALE GENOMIC DNA]</scope>
    <source>
        <strain evidence="1 2">B3ACCR2</strain>
    </source>
</reference>
<name>A0A839PS85_9MICO</name>
<gene>
    <name evidence="1" type="ORF">FHW14_001541</name>
</gene>
<evidence type="ECO:0000313" key="2">
    <source>
        <dbReference type="Proteomes" id="UP000590811"/>
    </source>
</evidence>
<dbReference type="Proteomes" id="UP000590811">
    <property type="component" value="Unassembled WGS sequence"/>
</dbReference>
<dbReference type="RefSeq" id="WP_184509465.1">
    <property type="nucleotide sequence ID" value="NZ_JACHVT010000003.1"/>
</dbReference>